<dbReference type="InterPro" id="IPR006288">
    <property type="entry name" value="TFS"/>
</dbReference>
<sequence>MVNFCPTCEKILRKKKAADGSFILKCIGCGHEEPYIRAGKKKAVSKVLEKKILDNKTRVVGEEPDLDLKPRTEVECPECGHDEAFYEQFQTRSADEPATTFYSCTKCKHRWREY</sequence>
<comment type="similarity">
    <text evidence="5">Belongs to the archaeal rpoM/eukaryotic RPA12/RPB9/RPC11 RNA polymerase family.</text>
</comment>
<keyword evidence="4" id="KW-0862">Zinc</keyword>
<accession>A0ABY6HP41</accession>
<organism evidence="8 9">
    <name type="scientific">Candidatus Lokiarchaeum ossiferum</name>
    <dbReference type="NCBI Taxonomy" id="2951803"/>
    <lineage>
        <taxon>Archaea</taxon>
        <taxon>Promethearchaeati</taxon>
        <taxon>Promethearchaeota</taxon>
        <taxon>Promethearchaeia</taxon>
        <taxon>Promethearchaeales</taxon>
        <taxon>Promethearchaeaceae</taxon>
        <taxon>Candidatus Lokiarchaeum</taxon>
    </lineage>
</organism>
<evidence type="ECO:0000256" key="3">
    <source>
        <dbReference type="ARBA" id="ARBA00022771"/>
    </source>
</evidence>
<dbReference type="NCBIfam" id="TIGR01384">
    <property type="entry name" value="TFS_arch"/>
    <property type="match status" value="1"/>
</dbReference>
<dbReference type="Proteomes" id="UP001208689">
    <property type="component" value="Chromosome"/>
</dbReference>
<dbReference type="Pfam" id="PF01096">
    <property type="entry name" value="Zn_ribbon_TFIIS"/>
    <property type="match status" value="1"/>
</dbReference>
<dbReference type="EMBL" id="CP104013">
    <property type="protein sequence ID" value="UYP45279.1"/>
    <property type="molecule type" value="Genomic_DNA"/>
</dbReference>
<feature type="domain" description="TFIIS-type" evidence="7">
    <location>
        <begin position="72"/>
        <end position="112"/>
    </location>
</feature>
<protein>
    <submittedName>
        <fullName evidence="8">Transcription factor S</fullName>
    </submittedName>
</protein>
<dbReference type="InterPro" id="IPR001222">
    <property type="entry name" value="Znf_TFIIS"/>
</dbReference>
<evidence type="ECO:0000313" key="9">
    <source>
        <dbReference type="Proteomes" id="UP001208689"/>
    </source>
</evidence>
<dbReference type="InterPro" id="IPR012164">
    <property type="entry name" value="Rpa12/Rpb9/Rpc10/TFS"/>
</dbReference>
<dbReference type="SMART" id="SM00440">
    <property type="entry name" value="ZnF_C2C2"/>
    <property type="match status" value="1"/>
</dbReference>
<keyword evidence="3 6" id="KW-0863">Zinc-finger</keyword>
<evidence type="ECO:0000313" key="8">
    <source>
        <dbReference type="EMBL" id="UYP45279.1"/>
    </source>
</evidence>
<evidence type="ECO:0000256" key="2">
    <source>
        <dbReference type="ARBA" id="ARBA00022723"/>
    </source>
</evidence>
<name>A0ABY6HP41_9ARCH</name>
<keyword evidence="2" id="KW-0479">Metal-binding</keyword>
<reference evidence="8" key="1">
    <citation type="submission" date="2022-09" db="EMBL/GenBank/DDBJ databases">
        <title>Actin cytoskeleton and complex cell architecture in an #Asgard archaeon.</title>
        <authorList>
            <person name="Ponce Toledo R.I."/>
            <person name="Schleper C."/>
            <person name="Rodrigues Oliveira T."/>
            <person name="Wollweber F."/>
            <person name="Xu J."/>
            <person name="Rittmann S."/>
            <person name="Klingl A."/>
            <person name="Pilhofer M."/>
        </authorList>
    </citation>
    <scope>NUCLEOTIDE SEQUENCE</scope>
    <source>
        <strain evidence="8">B-35</strain>
    </source>
</reference>
<dbReference type="SUPFAM" id="SSF57783">
    <property type="entry name" value="Zinc beta-ribbon"/>
    <property type="match status" value="1"/>
</dbReference>
<dbReference type="InterPro" id="IPR034014">
    <property type="entry name" value="Zn_ribbon_RPC11_C"/>
</dbReference>
<dbReference type="PANTHER" id="PTHR11239:SF12">
    <property type="entry name" value="DNA-DIRECTED RNA POLYMERASE III SUBUNIT RPC10"/>
    <property type="match status" value="1"/>
</dbReference>
<evidence type="ECO:0000259" key="7">
    <source>
        <dbReference type="PROSITE" id="PS51133"/>
    </source>
</evidence>
<gene>
    <name evidence="8" type="ORF">NEF87_001564</name>
</gene>
<dbReference type="PIRSF" id="PIRSF005586">
    <property type="entry name" value="RNApol_RpoM"/>
    <property type="match status" value="1"/>
</dbReference>
<evidence type="ECO:0000256" key="5">
    <source>
        <dbReference type="PIRNR" id="PIRNR005586"/>
    </source>
</evidence>
<proteinExistence type="inferred from homology"/>
<dbReference type="PANTHER" id="PTHR11239">
    <property type="entry name" value="DNA-DIRECTED RNA POLYMERASE"/>
    <property type="match status" value="1"/>
</dbReference>
<evidence type="ECO:0000256" key="1">
    <source>
        <dbReference type="ARBA" id="ARBA00022478"/>
    </source>
</evidence>
<evidence type="ECO:0000256" key="4">
    <source>
        <dbReference type="ARBA" id="ARBA00022833"/>
    </source>
</evidence>
<dbReference type="CDD" id="cd10509">
    <property type="entry name" value="Zn-ribbon_RPC11"/>
    <property type="match status" value="1"/>
</dbReference>
<dbReference type="Gene3D" id="2.20.25.10">
    <property type="match status" value="1"/>
</dbReference>
<keyword evidence="5" id="KW-0804">Transcription</keyword>
<keyword evidence="9" id="KW-1185">Reference proteome</keyword>
<dbReference type="PROSITE" id="PS51133">
    <property type="entry name" value="ZF_TFIIS_2"/>
    <property type="match status" value="1"/>
</dbReference>
<keyword evidence="1" id="KW-0240">DNA-directed RNA polymerase</keyword>
<evidence type="ECO:0000256" key="6">
    <source>
        <dbReference type="PROSITE-ProRule" id="PRU00472"/>
    </source>
</evidence>